<dbReference type="EMBL" id="KN846959">
    <property type="protein sequence ID" value="KIW67540.1"/>
    <property type="molecule type" value="Genomic_DNA"/>
</dbReference>
<dbReference type="HOGENOM" id="CLU_055650_0_0_1"/>
<evidence type="ECO:0008006" key="4">
    <source>
        <dbReference type="Google" id="ProtNLM"/>
    </source>
</evidence>
<protein>
    <recommendedName>
        <fullName evidence="4">Fungal N-terminal domain-containing protein</fullName>
    </recommendedName>
</protein>
<feature type="compositionally biased region" description="Low complexity" evidence="1">
    <location>
        <begin position="243"/>
        <end position="260"/>
    </location>
</feature>
<proteinExistence type="predicted"/>
<organism evidence="2 3">
    <name type="scientific">Phialophora macrospora</name>
    <dbReference type="NCBI Taxonomy" id="1851006"/>
    <lineage>
        <taxon>Eukaryota</taxon>
        <taxon>Fungi</taxon>
        <taxon>Dikarya</taxon>
        <taxon>Ascomycota</taxon>
        <taxon>Pezizomycotina</taxon>
        <taxon>Eurotiomycetes</taxon>
        <taxon>Chaetothyriomycetidae</taxon>
        <taxon>Chaetothyriales</taxon>
        <taxon>Herpotrichiellaceae</taxon>
        <taxon>Phialophora</taxon>
    </lineage>
</organism>
<feature type="region of interest" description="Disordered" evidence="1">
    <location>
        <begin position="242"/>
        <end position="319"/>
    </location>
</feature>
<sequence>MEAVGAFSAILTIATECNRICKRLRRCLKNLKYARDDIKTIRDEVETFSTILHMFYRTITDSRLADEGLSAEIKASKVVQAIVRSGNAALEKIEDILDDVRPLRSDKTSSTLERCIARWKWSTRKDEWAPIQISLISVKQNAELLMSMVYFQDLFRKFEELQAEALMVPKDILDQLSLCASEIRRMISRCKRTAAESRVRDQQAQVSKISREIAAVASRLIRSHIASHPGLEAVLNDKGAPFSATGNSTASTNSSSPGSPQIRPYNPDSPRGPPPSGPSSGPAPGSAISSDSSGQAPLPGVPSDDAAHIPIPGTPTMDQELKNQYPRSMHMYLRRNHQKLTPPGHNYLLRIRPVTAKSGFQQHYLADRNQAFVHPIPDSEMQIWQSTW</sequence>
<evidence type="ECO:0000256" key="1">
    <source>
        <dbReference type="SAM" id="MobiDB-lite"/>
    </source>
</evidence>
<dbReference type="Proteomes" id="UP000054266">
    <property type="component" value="Unassembled WGS sequence"/>
</dbReference>
<reference evidence="2 3" key="1">
    <citation type="submission" date="2015-01" db="EMBL/GenBank/DDBJ databases">
        <title>The Genome Sequence of Capronia semiimmersa CBS27337.</title>
        <authorList>
            <consortium name="The Broad Institute Genomics Platform"/>
            <person name="Cuomo C."/>
            <person name="de Hoog S."/>
            <person name="Gorbushina A."/>
            <person name="Stielow B."/>
            <person name="Teixiera M."/>
            <person name="Abouelleil A."/>
            <person name="Chapman S.B."/>
            <person name="Priest M."/>
            <person name="Young S.K."/>
            <person name="Wortman J."/>
            <person name="Nusbaum C."/>
            <person name="Birren B."/>
        </authorList>
    </citation>
    <scope>NUCLEOTIDE SEQUENCE [LARGE SCALE GENOMIC DNA]</scope>
    <source>
        <strain evidence="2 3">CBS 27337</strain>
    </source>
</reference>
<dbReference type="AlphaFoldDB" id="A0A0D2FLF3"/>
<gene>
    <name evidence="2" type="ORF">PV04_06784</name>
</gene>
<evidence type="ECO:0000313" key="3">
    <source>
        <dbReference type="Proteomes" id="UP000054266"/>
    </source>
</evidence>
<name>A0A0D2FLF3_9EURO</name>
<evidence type="ECO:0000313" key="2">
    <source>
        <dbReference type="EMBL" id="KIW67540.1"/>
    </source>
</evidence>
<feature type="compositionally biased region" description="Low complexity" evidence="1">
    <location>
        <begin position="278"/>
        <end position="297"/>
    </location>
</feature>
<keyword evidence="3" id="KW-1185">Reference proteome</keyword>
<accession>A0A0D2FLF3</accession>